<comment type="caution">
    <text evidence="2">The sequence shown here is derived from an EMBL/GenBank/DDBJ whole genome shotgun (WGS) entry which is preliminary data.</text>
</comment>
<dbReference type="RefSeq" id="XP_062752300.1">
    <property type="nucleotide sequence ID" value="XM_062903718.1"/>
</dbReference>
<dbReference type="Proteomes" id="UP001273209">
    <property type="component" value="Unassembled WGS sequence"/>
</dbReference>
<dbReference type="EMBL" id="JAWRVG010000045">
    <property type="protein sequence ID" value="KAK4065012.1"/>
    <property type="molecule type" value="Genomic_DNA"/>
</dbReference>
<protein>
    <submittedName>
        <fullName evidence="2">Uncharacterized protein</fullName>
    </submittedName>
</protein>
<dbReference type="GeneID" id="87923622"/>
<name>A0AAE1LXK9_9HYPO</name>
<feature type="compositionally biased region" description="Basic residues" evidence="1">
    <location>
        <begin position="594"/>
        <end position="606"/>
    </location>
</feature>
<dbReference type="AlphaFoldDB" id="A0AAE1LXK9"/>
<reference evidence="2" key="1">
    <citation type="submission" date="2023-11" db="EMBL/GenBank/DDBJ databases">
        <title>The genome sequences of three competitors of mushroom-forming fungi.</title>
        <authorList>
            <person name="Beijen E."/>
            <person name="Ohm R.A."/>
        </authorList>
    </citation>
    <scope>NUCLEOTIDE SEQUENCE</scope>
    <source>
        <strain evidence="2">CBS 100526</strain>
    </source>
</reference>
<evidence type="ECO:0000256" key="1">
    <source>
        <dbReference type="SAM" id="MobiDB-lite"/>
    </source>
</evidence>
<gene>
    <name evidence="2" type="ORF">Triagg1_8828</name>
</gene>
<keyword evidence="3" id="KW-1185">Reference proteome</keyword>
<feature type="compositionally biased region" description="Low complexity" evidence="1">
    <location>
        <begin position="518"/>
        <end position="534"/>
    </location>
</feature>
<feature type="compositionally biased region" description="Basic and acidic residues" evidence="1">
    <location>
        <begin position="429"/>
        <end position="443"/>
    </location>
</feature>
<feature type="compositionally biased region" description="Basic residues" evidence="1">
    <location>
        <begin position="570"/>
        <end position="585"/>
    </location>
</feature>
<organism evidence="2 3">
    <name type="scientific">Trichoderma aggressivum f. europaeum</name>
    <dbReference type="NCBI Taxonomy" id="173218"/>
    <lineage>
        <taxon>Eukaryota</taxon>
        <taxon>Fungi</taxon>
        <taxon>Dikarya</taxon>
        <taxon>Ascomycota</taxon>
        <taxon>Pezizomycotina</taxon>
        <taxon>Sordariomycetes</taxon>
        <taxon>Hypocreomycetidae</taxon>
        <taxon>Hypocreales</taxon>
        <taxon>Hypocreaceae</taxon>
        <taxon>Trichoderma</taxon>
    </lineage>
</organism>
<feature type="compositionally biased region" description="Basic residues" evidence="1">
    <location>
        <begin position="452"/>
        <end position="462"/>
    </location>
</feature>
<evidence type="ECO:0000313" key="3">
    <source>
        <dbReference type="Proteomes" id="UP001273209"/>
    </source>
</evidence>
<feature type="compositionally biased region" description="Basic and acidic residues" evidence="1">
    <location>
        <begin position="539"/>
        <end position="548"/>
    </location>
</feature>
<feature type="region of interest" description="Disordered" evidence="1">
    <location>
        <begin position="417"/>
        <end position="606"/>
    </location>
</feature>
<proteinExistence type="predicted"/>
<accession>A0AAE1LXK9</accession>
<evidence type="ECO:0000313" key="2">
    <source>
        <dbReference type="EMBL" id="KAK4065012.1"/>
    </source>
</evidence>
<feature type="region of interest" description="Disordered" evidence="1">
    <location>
        <begin position="38"/>
        <end position="64"/>
    </location>
</feature>
<sequence length="606" mass="70481">MPPFIDRVHIHQAVDNQAIPALEAMAANDSLRSLYRFERDDPPPYVSSTESEELDDADLTPLPRGRPMPQELQVLMEQPLSQDEVDDIAHFMCELPRPDDIYYEEAWREYRRVDSHPRGPRPEMFKDLNGSRRQGVIVRHLVKRRWQKLGVWNTSWGFAGRKVQPGDDWRRWTWWWQPVGAADDPHQVYLDSRELVARALRLRENLRRGEYAPSIPRSRLRPDATAAEAEAFLLSRPWFIFRLEVAEESTRYRRLSNDDQRRYPHSGRDQVIKWWRERGDWRDEYNSTSKVASWKWRHESPSPEPEDLAVLDNLKGRSLDAAEEMEFTPSEIDELEVIDRPESEQPKGFWVIGKNDWTKHYPGEMVDQQAEIQETLQKNREKVEKLKAEGRYVEPPKDPIIERLMKKYGDLFGPRPAAECEEILPEAQEASREVQEDEPRSQDDIDPCPPRTQRRLHQHHARGGLDSVQDQDQPVPPPPRRSSRIAAVKRRAEPLPEQTQPNKRLRRTVPNALGLATPDPAAAPVPRSARAKPVLGQRSPEEKPESRPRRGRGLARRENGQSISSAVQKRPARTIAKNRPRKNKNTRAEATIGGKRRGRPRRNRSR</sequence>